<reference evidence="6 7" key="1">
    <citation type="submission" date="2023-02" db="EMBL/GenBank/DDBJ databases">
        <title>Oceanobacillus kimchii IFOP_LL358 isolated form Alexandrium catenella lab strain.</title>
        <authorList>
            <person name="Gajardo G."/>
            <person name="Ueki S."/>
            <person name="Maruyama F."/>
        </authorList>
    </citation>
    <scope>NUCLEOTIDE SEQUENCE [LARGE SCALE GENOMIC DNA]</scope>
    <source>
        <strain evidence="6 7">IFOP_LL358</strain>
    </source>
</reference>
<dbReference type="PANTHER" id="PTHR42855">
    <property type="entry name" value="ABC TRANSPORTER ATP-BINDING SUBUNIT"/>
    <property type="match status" value="1"/>
</dbReference>
<evidence type="ECO:0000256" key="2">
    <source>
        <dbReference type="ARBA" id="ARBA00022840"/>
    </source>
</evidence>
<dbReference type="PROSITE" id="PS00211">
    <property type="entry name" value="ABC_TRANSPORTER_1"/>
    <property type="match status" value="1"/>
</dbReference>
<protein>
    <submittedName>
        <fullName evidence="6">ABC transporter ATP-binding protein</fullName>
    </submittedName>
</protein>
<dbReference type="InterPro" id="IPR032524">
    <property type="entry name" value="ABC_tran_C"/>
</dbReference>
<dbReference type="SUPFAM" id="SSF52540">
    <property type="entry name" value="P-loop containing nucleoside triphosphate hydrolases"/>
    <property type="match status" value="2"/>
</dbReference>
<keyword evidence="1" id="KW-0547">Nucleotide-binding</keyword>
<organism evidence="6 7">
    <name type="scientific">Oceanobacillus kimchii</name>
    <dbReference type="NCBI Taxonomy" id="746691"/>
    <lineage>
        <taxon>Bacteria</taxon>
        <taxon>Bacillati</taxon>
        <taxon>Bacillota</taxon>
        <taxon>Bacilli</taxon>
        <taxon>Bacillales</taxon>
        <taxon>Bacillaceae</taxon>
        <taxon>Oceanobacillus</taxon>
    </lineage>
</organism>
<evidence type="ECO:0000256" key="4">
    <source>
        <dbReference type="SAM" id="MobiDB-lite"/>
    </source>
</evidence>
<evidence type="ECO:0000259" key="5">
    <source>
        <dbReference type="PROSITE" id="PS50893"/>
    </source>
</evidence>
<dbReference type="Gene3D" id="1.10.287.380">
    <property type="entry name" value="Valyl-tRNA synthetase, C-terminal domain"/>
    <property type="match status" value="1"/>
</dbReference>
<gene>
    <name evidence="6" type="primary">uup</name>
    <name evidence="6" type="ORF">MACH08_07830</name>
</gene>
<dbReference type="InterPro" id="IPR027417">
    <property type="entry name" value="P-loop_NTPase"/>
</dbReference>
<feature type="compositionally biased region" description="Basic and acidic residues" evidence="4">
    <location>
        <begin position="297"/>
        <end position="310"/>
    </location>
</feature>
<accession>A0ABQ5THG2</accession>
<dbReference type="CDD" id="cd03221">
    <property type="entry name" value="ABCF_EF-3"/>
    <property type="match status" value="2"/>
</dbReference>
<dbReference type="InterPro" id="IPR051309">
    <property type="entry name" value="ABCF_ATPase"/>
</dbReference>
<sequence length="643" mass="74337">MILMQLNGISKSFGTEEILSNIKVEIKDQDRIAIVGRNGAGKSTLLKIMANEIPYDEGEFFKPKDLTYGYLSQHMKLESGKTIWNEMEDVFSHLKQMEKKLRELETKMADPTAVDDASYQLILKEYDDLQVRYQSDGGYTYESDIKSVLTGLSFGDYDYRAPINELSGGQKTRLALGKLLLQKPQLLILDEPTNHLDIDTLTWLEGYLVNYPGAIVIVSHDRYFLDRTVSIVYEISRHHSKKYHGTYSKYLEQKALNFEQEMKEYEKQQTDIKRMEEFIQKNIVRASTTKRAQSRRKQLEKMERMDRPMGDESSASMSFQINRRSGNDVLKISDLGFRYEEQQDPTFRHVHLHANRGDRIALVGPNGIGKTTLLKTIVEKEFPFEGDIQLGTNVQVGYYDQEQTELHSNKTVLQELWDEYPLVNEKDIRTILGNFLFSGDDVLKPVSALSGGEKSRLALSKLKMQKANLLILDEPTNHLDIDSKEVLEGALADFPGTIIFVSHDRYFINRIADQVAEMSPQGIKMYLGDYDYYLEKKAEEAELARLQMENAVQSVTVSDKKRNFKEEKQKQSEERKRKRQIAELEKQIESTEEHIAHLEEQMTLPEVYEDHEKALELTEETNTSKQKLDDLLEQWTSLEELDN</sequence>
<dbReference type="InterPro" id="IPR032781">
    <property type="entry name" value="ABC_tran_Xtn"/>
</dbReference>
<feature type="domain" description="ABC transporter" evidence="5">
    <location>
        <begin position="330"/>
        <end position="546"/>
    </location>
</feature>
<evidence type="ECO:0000256" key="3">
    <source>
        <dbReference type="SAM" id="Coils"/>
    </source>
</evidence>
<dbReference type="GO" id="GO:0005524">
    <property type="term" value="F:ATP binding"/>
    <property type="evidence" value="ECO:0007669"/>
    <property type="project" value="UniProtKB-KW"/>
</dbReference>
<dbReference type="InterPro" id="IPR037118">
    <property type="entry name" value="Val-tRNA_synth_C_sf"/>
</dbReference>
<keyword evidence="2 6" id="KW-0067">ATP-binding</keyword>
<dbReference type="InterPro" id="IPR003593">
    <property type="entry name" value="AAA+_ATPase"/>
</dbReference>
<dbReference type="SMART" id="SM00382">
    <property type="entry name" value="AAA"/>
    <property type="match status" value="2"/>
</dbReference>
<dbReference type="Pfam" id="PF12848">
    <property type="entry name" value="ABC_tran_Xtn"/>
    <property type="match status" value="1"/>
</dbReference>
<dbReference type="PANTHER" id="PTHR42855:SF2">
    <property type="entry name" value="DRUG RESISTANCE ABC TRANSPORTER,ATP-BINDING PROTEIN"/>
    <property type="match status" value="1"/>
</dbReference>
<evidence type="ECO:0000313" key="6">
    <source>
        <dbReference type="EMBL" id="GLO64999.1"/>
    </source>
</evidence>
<dbReference type="Pfam" id="PF00005">
    <property type="entry name" value="ABC_tran"/>
    <property type="match status" value="2"/>
</dbReference>
<keyword evidence="3" id="KW-0175">Coiled coil</keyword>
<dbReference type="InterPro" id="IPR003439">
    <property type="entry name" value="ABC_transporter-like_ATP-bd"/>
</dbReference>
<dbReference type="Pfam" id="PF16326">
    <property type="entry name" value="ABC_tran_CTD"/>
    <property type="match status" value="1"/>
</dbReference>
<comment type="caution">
    <text evidence="6">The sequence shown here is derived from an EMBL/GenBank/DDBJ whole genome shotgun (WGS) entry which is preliminary data.</text>
</comment>
<dbReference type="PROSITE" id="PS50893">
    <property type="entry name" value="ABC_TRANSPORTER_2"/>
    <property type="match status" value="2"/>
</dbReference>
<dbReference type="InterPro" id="IPR017871">
    <property type="entry name" value="ABC_transporter-like_CS"/>
</dbReference>
<dbReference type="RefSeq" id="WP_017795769.1">
    <property type="nucleotide sequence ID" value="NZ_BSKO01000001.1"/>
</dbReference>
<feature type="region of interest" description="Disordered" evidence="4">
    <location>
        <begin position="289"/>
        <end position="316"/>
    </location>
</feature>
<dbReference type="EMBL" id="BSKO01000001">
    <property type="protein sequence ID" value="GLO64999.1"/>
    <property type="molecule type" value="Genomic_DNA"/>
</dbReference>
<dbReference type="Proteomes" id="UP001275436">
    <property type="component" value="Unassembled WGS sequence"/>
</dbReference>
<feature type="domain" description="ABC transporter" evidence="5">
    <location>
        <begin position="4"/>
        <end position="278"/>
    </location>
</feature>
<keyword evidence="7" id="KW-1185">Reference proteome</keyword>
<evidence type="ECO:0000313" key="7">
    <source>
        <dbReference type="Proteomes" id="UP001275436"/>
    </source>
</evidence>
<feature type="coiled-coil region" evidence="3">
    <location>
        <begin position="248"/>
        <end position="275"/>
    </location>
</feature>
<proteinExistence type="predicted"/>
<feature type="coiled-coil region" evidence="3">
    <location>
        <begin position="534"/>
        <end position="634"/>
    </location>
</feature>
<dbReference type="Gene3D" id="3.40.50.300">
    <property type="entry name" value="P-loop containing nucleotide triphosphate hydrolases"/>
    <property type="match status" value="2"/>
</dbReference>
<evidence type="ECO:0000256" key="1">
    <source>
        <dbReference type="ARBA" id="ARBA00022741"/>
    </source>
</evidence>
<name>A0ABQ5THG2_9BACI</name>